<dbReference type="InterPro" id="IPR042094">
    <property type="entry name" value="T2SS_GspF_sf"/>
</dbReference>
<feature type="domain" description="Type II secretion system protein GspF" evidence="8">
    <location>
        <begin position="45"/>
        <end position="167"/>
    </location>
</feature>
<feature type="domain" description="Type II secretion system protein GspF" evidence="8">
    <location>
        <begin position="247"/>
        <end position="369"/>
    </location>
</feature>
<dbReference type="GO" id="GO:0005886">
    <property type="term" value="C:plasma membrane"/>
    <property type="evidence" value="ECO:0007669"/>
    <property type="project" value="UniProtKB-SubCell"/>
</dbReference>
<evidence type="ECO:0000256" key="4">
    <source>
        <dbReference type="ARBA" id="ARBA00022692"/>
    </source>
</evidence>
<dbReference type="PANTHER" id="PTHR30012:SF0">
    <property type="entry name" value="TYPE II SECRETION SYSTEM PROTEIN F-RELATED"/>
    <property type="match status" value="1"/>
</dbReference>
<accession>A0A850NI78</accession>
<keyword evidence="3" id="KW-1003">Cell membrane</keyword>
<dbReference type="Gene3D" id="1.20.81.30">
    <property type="entry name" value="Type II secretion system (T2SS), domain F"/>
    <property type="match status" value="2"/>
</dbReference>
<comment type="similarity">
    <text evidence="2">Belongs to the GSP F family.</text>
</comment>
<name>A0A850NI78_9FLAO</name>
<evidence type="ECO:0000313" key="9">
    <source>
        <dbReference type="EMBL" id="NVN18068.1"/>
    </source>
</evidence>
<dbReference type="InterPro" id="IPR018076">
    <property type="entry name" value="T2SS_GspF_dom"/>
</dbReference>
<dbReference type="PANTHER" id="PTHR30012">
    <property type="entry name" value="GENERAL SECRETION PATHWAY PROTEIN"/>
    <property type="match status" value="1"/>
</dbReference>
<feature type="transmembrane region" description="Helical" evidence="7">
    <location>
        <begin position="350"/>
        <end position="368"/>
    </location>
</feature>
<evidence type="ECO:0000256" key="7">
    <source>
        <dbReference type="SAM" id="Phobius"/>
    </source>
</evidence>
<dbReference type="EMBL" id="WYET01000003">
    <property type="protein sequence ID" value="NVN18068.1"/>
    <property type="molecule type" value="Genomic_DNA"/>
</dbReference>
<reference evidence="9 10" key="1">
    <citation type="submission" date="2020-01" db="EMBL/GenBank/DDBJ databases">
        <title>Draft Genome Analysis of Muricauda sp. HICW Isolated from coastal seawater of PR China.</title>
        <authorList>
            <person name="Chen M.-X."/>
        </authorList>
    </citation>
    <scope>NUCLEOTIDE SEQUENCE [LARGE SCALE GENOMIC DNA]</scope>
    <source>
        <strain evidence="9 10">HICW</strain>
    </source>
</reference>
<keyword evidence="4 7" id="KW-0812">Transmembrane</keyword>
<comment type="caution">
    <text evidence="9">The sequence shown here is derived from an EMBL/GenBank/DDBJ whole genome shotgun (WGS) entry which is preliminary data.</text>
</comment>
<keyword evidence="5 7" id="KW-1133">Transmembrane helix</keyword>
<evidence type="ECO:0000256" key="1">
    <source>
        <dbReference type="ARBA" id="ARBA00004651"/>
    </source>
</evidence>
<evidence type="ECO:0000313" key="10">
    <source>
        <dbReference type="Proteomes" id="UP000558089"/>
    </source>
</evidence>
<evidence type="ECO:0000256" key="5">
    <source>
        <dbReference type="ARBA" id="ARBA00022989"/>
    </source>
</evidence>
<evidence type="ECO:0000256" key="3">
    <source>
        <dbReference type="ARBA" id="ARBA00022475"/>
    </source>
</evidence>
<gene>
    <name evidence="9" type="ORF">GUA46_06930</name>
</gene>
<feature type="transmembrane region" description="Helical" evidence="7">
    <location>
        <begin position="186"/>
        <end position="211"/>
    </location>
</feature>
<keyword evidence="6 7" id="KW-0472">Membrane</keyword>
<dbReference type="AlphaFoldDB" id="A0A850NI78"/>
<dbReference type="Pfam" id="PF00482">
    <property type="entry name" value="T2SSF"/>
    <property type="match status" value="2"/>
</dbReference>
<dbReference type="RefSeq" id="WP_176619870.1">
    <property type="nucleotide sequence ID" value="NZ_WYET01000003.1"/>
</dbReference>
<dbReference type="InterPro" id="IPR003004">
    <property type="entry name" value="GspF/PilC"/>
</dbReference>
<proteinExistence type="inferred from homology"/>
<evidence type="ECO:0000256" key="6">
    <source>
        <dbReference type="ARBA" id="ARBA00023136"/>
    </source>
</evidence>
<organism evidence="9 10">
    <name type="scientific">Flagellimonas chongwuensis</name>
    <dbReference type="NCBI Taxonomy" id="2697365"/>
    <lineage>
        <taxon>Bacteria</taxon>
        <taxon>Pseudomonadati</taxon>
        <taxon>Bacteroidota</taxon>
        <taxon>Flavobacteriia</taxon>
        <taxon>Flavobacteriales</taxon>
        <taxon>Flavobacteriaceae</taxon>
        <taxon>Flagellimonas</taxon>
    </lineage>
</organism>
<sequence>MGFKLDQTLEKANTVPTQKEGLDKWLKKEITLFGSFFNSKKKEGFYSELAILLKAGLQLREALELLSGNQKKDNLQLFYGDMVKELDSGSSFSEVLKRRREFTEYEYYSVEIGEESGNLGTILQELATFFAQKNEQRRNLISALTYPLIILCTAILVVVFMLRMVVPMFEDIFRQNNVELPTITQYIIGISNLIEQYGLAVLLAVFVLILLRKPLMRKEPIRRKRDYLMLRAPYFGNFLRLVYMAQFTQAVALLTTSKVPMLNSVQMAKKMMGFYPLQDALDTMEKRILKGTSLHESLKGNKVFDHKMVSLVKVAEETNQTEYIFKKLNQQYVMEVQRKSKMLSTIMEPLIIVVIGVFVGVILVSMYLPMFKLSSVLGA</sequence>
<evidence type="ECO:0000256" key="2">
    <source>
        <dbReference type="ARBA" id="ARBA00005745"/>
    </source>
</evidence>
<dbReference type="Proteomes" id="UP000558089">
    <property type="component" value="Unassembled WGS sequence"/>
</dbReference>
<comment type="subcellular location">
    <subcellularLocation>
        <location evidence="1">Cell membrane</location>
        <topology evidence="1">Multi-pass membrane protein</topology>
    </subcellularLocation>
</comment>
<protein>
    <submittedName>
        <fullName evidence="9">Type II secretion system F family protein</fullName>
    </submittedName>
</protein>
<evidence type="ECO:0000259" key="8">
    <source>
        <dbReference type="Pfam" id="PF00482"/>
    </source>
</evidence>
<feature type="transmembrane region" description="Helical" evidence="7">
    <location>
        <begin position="143"/>
        <end position="166"/>
    </location>
</feature>
<keyword evidence="10" id="KW-1185">Reference proteome</keyword>